<dbReference type="AlphaFoldDB" id="A0A1Y1CQC8"/>
<name>A0A1Y1CQC8_9BACT</name>
<reference evidence="2" key="2">
    <citation type="journal article" date="2020" name="Antonie Van Leeuwenhoek">
        <title>Labilibaculum antarcticum sp. nov., a novel facultative anaerobic, psychrotorelant bacterium isolated from marine sediment of Antarctica.</title>
        <authorList>
            <person name="Watanabe M."/>
            <person name="Kojima H."/>
            <person name="Fukui M."/>
        </authorList>
    </citation>
    <scope>NUCLEOTIDE SEQUENCE [LARGE SCALE GENOMIC DNA]</scope>
    <source>
        <strain evidence="2">SPP2</strain>
    </source>
</reference>
<accession>A0A1Y1CQC8</accession>
<reference evidence="1 2" key="1">
    <citation type="journal article" date="2018" name="Mar. Genomics">
        <title>Complete genome sequence of Marinifilaceae bacterium strain SPP2, isolated from the Antarctic marine sediment.</title>
        <authorList>
            <person name="Watanabe M."/>
            <person name="Kojima H."/>
            <person name="Fukui M."/>
        </authorList>
    </citation>
    <scope>NUCLEOTIDE SEQUENCE [LARGE SCALE GENOMIC DNA]</scope>
    <source>
        <strain evidence="1 2">SPP2</strain>
    </source>
</reference>
<protein>
    <submittedName>
        <fullName evidence="1">Uncharacterized protein</fullName>
    </submittedName>
</protein>
<evidence type="ECO:0000313" key="2">
    <source>
        <dbReference type="Proteomes" id="UP000218267"/>
    </source>
</evidence>
<dbReference type="RefSeq" id="WP_096433116.1">
    <property type="nucleotide sequence ID" value="NZ_AP018042.1"/>
</dbReference>
<dbReference type="KEGG" id="mbas:ALGA_4348"/>
<dbReference type="EMBL" id="AP018042">
    <property type="protein sequence ID" value="BAX82638.1"/>
    <property type="molecule type" value="Genomic_DNA"/>
</dbReference>
<dbReference type="Proteomes" id="UP000218267">
    <property type="component" value="Chromosome"/>
</dbReference>
<keyword evidence="2" id="KW-1185">Reference proteome</keyword>
<proteinExistence type="predicted"/>
<evidence type="ECO:0000313" key="1">
    <source>
        <dbReference type="EMBL" id="BAX82638.1"/>
    </source>
</evidence>
<sequence>MIVLRDIIIKDNGRTVLYDYTVSKELSKYFRANDSYFASYDIDVSSVPKSILCIPFMSNFLPIAWFLGVEIKCKEIDKIFYESAFLIKKEFQKMYPKHMLGGDLQVESIIENSGANSGKKAMLFSGGVDAVSVYVRHAASNLALFSIWGADIELNDKLRWSDLVNYNDSQKYLAHNPKYYIKSNLRDFYTSKLDLDLDLGWWGYVQHGMALLGVTAPLAYILGIETLYIASSHTKETQLSWGSNPTTDELLKWTNTKIVHECYDLTRVEKVKTITDFSINNKIPLGLRVCYSERRDSLNCSVCEKCIRTIMAIVLCGDDPNKYGFRVDSSFYVLVKKLLKTGIKKPSHVLYWKDLQVKAKQSNNVFVFENPNLEMEEIKWFLEFDLKVTKQGETAKGIARFKAGLINKYPNIFKFYMNIRLKFVK</sequence>
<gene>
    <name evidence="1" type="ORF">ALGA_4348</name>
</gene>
<dbReference type="OrthoDB" id="2791683at2"/>
<organism evidence="1 2">
    <name type="scientific">Labilibaculum antarcticum</name>
    <dbReference type="NCBI Taxonomy" id="1717717"/>
    <lineage>
        <taxon>Bacteria</taxon>
        <taxon>Pseudomonadati</taxon>
        <taxon>Bacteroidota</taxon>
        <taxon>Bacteroidia</taxon>
        <taxon>Marinilabiliales</taxon>
        <taxon>Marinifilaceae</taxon>
        <taxon>Labilibaculum</taxon>
    </lineage>
</organism>